<gene>
    <name evidence="2" type="ORF">JCM19301_3382</name>
    <name evidence="3" type="ORF">JCM19302_1167</name>
    <name evidence="4" type="ORF">JCM19538_3147</name>
</gene>
<dbReference type="Proteomes" id="UP000029646">
    <property type="component" value="Unassembled WGS sequence"/>
</dbReference>
<organism evidence="2 5">
    <name type="scientific">Jejuia pallidilutea</name>
    <dbReference type="NCBI Taxonomy" id="504487"/>
    <lineage>
        <taxon>Bacteria</taxon>
        <taxon>Pseudomonadati</taxon>
        <taxon>Bacteroidota</taxon>
        <taxon>Flavobacteriia</taxon>
        <taxon>Flavobacteriales</taxon>
        <taxon>Flavobacteriaceae</taxon>
        <taxon>Jejuia</taxon>
    </lineage>
</organism>
<accession>A0A090WDT3</accession>
<dbReference type="InterPro" id="IPR032526">
    <property type="entry name" value="DUF4960"/>
</dbReference>
<dbReference type="Pfam" id="PF16324">
    <property type="entry name" value="DUF4960"/>
    <property type="match status" value="1"/>
</dbReference>
<dbReference type="PROSITE" id="PS51257">
    <property type="entry name" value="PROKAR_LIPOPROTEIN"/>
    <property type="match status" value="1"/>
</dbReference>
<protein>
    <recommendedName>
        <fullName evidence="1">DUF4960 domain-containing protein</fullName>
    </recommendedName>
</protein>
<evidence type="ECO:0000259" key="1">
    <source>
        <dbReference type="Pfam" id="PF16324"/>
    </source>
</evidence>
<dbReference type="Gene3D" id="2.60.40.2340">
    <property type="match status" value="1"/>
</dbReference>
<evidence type="ECO:0000313" key="3">
    <source>
        <dbReference type="EMBL" id="GAL72405.1"/>
    </source>
</evidence>
<reference evidence="6" key="1">
    <citation type="journal article" date="2014" name="Genome Announc.">
        <title>Draft Genome Sequence of Marine Flavobacterium Jejuia pallidilutea Strain 11shimoA1 and Pigmentation Mutants.</title>
        <authorList>
            <person name="Takatani N."/>
            <person name="Nakanishi M."/>
            <person name="Meirelles P."/>
            <person name="Mino S."/>
            <person name="Suda W."/>
            <person name="Oshima K."/>
            <person name="Hattori M."/>
            <person name="Ohkuma M."/>
            <person name="Hosokawa M."/>
            <person name="Miyashita K."/>
            <person name="Thompson F.L."/>
            <person name="Niwa A."/>
            <person name="Sawabe T."/>
            <person name="Sawabe T."/>
        </authorList>
    </citation>
    <scope>NUCLEOTIDE SEQUENCE [LARGE SCALE GENOMIC DNA]</scope>
    <source>
        <strain evidence="6">JCM 19538</strain>
    </source>
</reference>
<sequence length="368" mass="39599">MKKLIIKKAIAIVVLVLGLQSCDERENYMEGPEVLNIVESVLINNKSAEIDHLAGKINVSLVGNTDLSGVSFEATAPKGVTITPESGSTLDLNTPVELVVNNGVSDRTYTINATLLPSKIAFLGDGATIDDIADDDVKAAALWTQATYGSDFVYISYEALSDDALNGVNVIVYVHDQVGSSNQPTALLEKLNVLSKFYVQGGKIVAGLLGTGLVEELGRDTSGLRNIIGTGAGGSNPDTWGIGFTNSSVANIISKGLEFYDANKAFVINAGYKEDHNALWNFNSIETAPYATFNSLYNAEPIAAWDWAVDGQAFGGIIVWNPFERFKGYMITIGIGGMEWSMNDGRDNPYLSNVHKVYKNSIDYLSSK</sequence>
<proteinExistence type="predicted"/>
<evidence type="ECO:0000313" key="5">
    <source>
        <dbReference type="Proteomes" id="UP000029641"/>
    </source>
</evidence>
<dbReference type="AlphaFoldDB" id="A0A090WDT3"/>
<evidence type="ECO:0000313" key="2">
    <source>
        <dbReference type="EMBL" id="GAL65697.1"/>
    </source>
</evidence>
<dbReference type="RefSeq" id="WP_042240867.1">
    <property type="nucleotide sequence ID" value="NZ_BBNR01000002.1"/>
</dbReference>
<dbReference type="EMBL" id="BBNR01000002">
    <property type="protein sequence ID" value="GAL65697.1"/>
    <property type="molecule type" value="Genomic_DNA"/>
</dbReference>
<feature type="domain" description="DUF4960" evidence="1">
    <location>
        <begin position="122"/>
        <end position="365"/>
    </location>
</feature>
<dbReference type="Proteomes" id="UP000029641">
    <property type="component" value="Unassembled WGS sequence"/>
</dbReference>
<evidence type="ECO:0000313" key="4">
    <source>
        <dbReference type="EMBL" id="GAL88634.1"/>
    </source>
</evidence>
<dbReference type="Proteomes" id="UP000030184">
    <property type="component" value="Unassembled WGS sequence"/>
</dbReference>
<dbReference type="OrthoDB" id="696008at2"/>
<comment type="caution">
    <text evidence="2">The sequence shown here is derived from an EMBL/GenBank/DDBJ whole genome shotgun (WGS) entry which is preliminary data.</text>
</comment>
<dbReference type="STRING" id="504487.JCM19538_3147"/>
<keyword evidence="6" id="KW-1185">Reference proteome</keyword>
<dbReference type="EMBL" id="BBNS01000024">
    <property type="protein sequence ID" value="GAL72405.1"/>
    <property type="molecule type" value="Genomic_DNA"/>
</dbReference>
<evidence type="ECO:0000313" key="6">
    <source>
        <dbReference type="Proteomes" id="UP000030184"/>
    </source>
</evidence>
<name>A0A090WDT3_9FLAO</name>
<dbReference type="eggNOG" id="ENOG502ZBYT">
    <property type="taxonomic scope" value="Bacteria"/>
</dbReference>
<dbReference type="EMBL" id="BBNY01000003">
    <property type="protein sequence ID" value="GAL88634.1"/>
    <property type="molecule type" value="Genomic_DNA"/>
</dbReference>